<proteinExistence type="predicted"/>
<sequence length="73" mass="7828">MVDDSGEVGVLEIDPAREIMGMAFKPAVERDDIGRDHPERLESLAGQVQAWQHCTGDSLLLLAAIIAMGRGPA</sequence>
<dbReference type="Proteomes" id="UP000614261">
    <property type="component" value="Unassembled WGS sequence"/>
</dbReference>
<gene>
    <name evidence="1" type="ORF">GCM10010833_17970</name>
</gene>
<comment type="caution">
    <text evidence="1">The sequence shown here is derived from an EMBL/GenBank/DDBJ whole genome shotgun (WGS) entry which is preliminary data.</text>
</comment>
<accession>A0ABQ1J9T5</accession>
<protein>
    <submittedName>
        <fullName evidence="1">Uncharacterized protein</fullName>
    </submittedName>
</protein>
<dbReference type="EMBL" id="BMGD01000003">
    <property type="protein sequence ID" value="GGB63377.1"/>
    <property type="molecule type" value="Genomic_DNA"/>
</dbReference>
<reference evidence="2" key="1">
    <citation type="journal article" date="2019" name="Int. J. Syst. Evol. Microbiol.">
        <title>The Global Catalogue of Microorganisms (GCM) 10K type strain sequencing project: providing services to taxonomists for standard genome sequencing and annotation.</title>
        <authorList>
            <consortium name="The Broad Institute Genomics Platform"/>
            <consortium name="The Broad Institute Genome Sequencing Center for Infectious Disease"/>
            <person name="Wu L."/>
            <person name="Ma J."/>
        </authorList>
    </citation>
    <scope>NUCLEOTIDE SEQUENCE [LARGE SCALE GENOMIC DNA]</scope>
    <source>
        <strain evidence="2">CGMCC 1.12851</strain>
    </source>
</reference>
<evidence type="ECO:0000313" key="1">
    <source>
        <dbReference type="EMBL" id="GGB63377.1"/>
    </source>
</evidence>
<evidence type="ECO:0000313" key="2">
    <source>
        <dbReference type="Proteomes" id="UP000614261"/>
    </source>
</evidence>
<keyword evidence="2" id="KW-1185">Reference proteome</keyword>
<name>A0ABQ1J9T5_9SPHN</name>
<organism evidence="1 2">
    <name type="scientific">Blastomonas aquatica</name>
    <dbReference type="NCBI Taxonomy" id="1510276"/>
    <lineage>
        <taxon>Bacteria</taxon>
        <taxon>Pseudomonadati</taxon>
        <taxon>Pseudomonadota</taxon>
        <taxon>Alphaproteobacteria</taxon>
        <taxon>Sphingomonadales</taxon>
        <taxon>Sphingomonadaceae</taxon>
        <taxon>Blastomonas</taxon>
    </lineage>
</organism>